<evidence type="ECO:0000259" key="5">
    <source>
        <dbReference type="SMART" id="SM00062"/>
    </source>
</evidence>
<evidence type="ECO:0000313" key="7">
    <source>
        <dbReference type="Proteomes" id="UP000494115"/>
    </source>
</evidence>
<reference evidence="6 7" key="1">
    <citation type="submission" date="2020-04" db="EMBL/GenBank/DDBJ databases">
        <authorList>
            <person name="De Canck E."/>
        </authorList>
    </citation>
    <scope>NUCLEOTIDE SEQUENCE [LARGE SCALE GENOMIC DNA]</scope>
    <source>
        <strain evidence="6 7">LMG 28138</strain>
    </source>
</reference>
<protein>
    <recommendedName>
        <fullName evidence="5">Solute-binding protein family 3/N-terminal domain-containing protein</fullName>
    </recommendedName>
</protein>
<evidence type="ECO:0000256" key="2">
    <source>
        <dbReference type="ARBA" id="ARBA00010742"/>
    </source>
</evidence>
<gene>
    <name evidence="6" type="ORF">LMG28138_01074</name>
</gene>
<dbReference type="InterPro" id="IPR015168">
    <property type="entry name" value="SsuA/THI5"/>
</dbReference>
<feature type="domain" description="Solute-binding protein family 3/N-terminal" evidence="5">
    <location>
        <begin position="51"/>
        <end position="273"/>
    </location>
</feature>
<comment type="subcellular location">
    <subcellularLocation>
        <location evidence="1">Periplasm</location>
    </subcellularLocation>
</comment>
<evidence type="ECO:0000256" key="1">
    <source>
        <dbReference type="ARBA" id="ARBA00004418"/>
    </source>
</evidence>
<dbReference type="Pfam" id="PF09084">
    <property type="entry name" value="NMT1"/>
    <property type="match status" value="1"/>
</dbReference>
<accession>A0A6S7B837</accession>
<dbReference type="SUPFAM" id="SSF53850">
    <property type="entry name" value="Periplasmic binding protein-like II"/>
    <property type="match status" value="1"/>
</dbReference>
<dbReference type="PANTHER" id="PTHR30024">
    <property type="entry name" value="ALIPHATIC SULFONATES-BINDING PROTEIN-RELATED"/>
    <property type="match status" value="1"/>
</dbReference>
<organism evidence="6 7">
    <name type="scientific">Pararobbsia alpina</name>
    <dbReference type="NCBI Taxonomy" id="621374"/>
    <lineage>
        <taxon>Bacteria</taxon>
        <taxon>Pseudomonadati</taxon>
        <taxon>Pseudomonadota</taxon>
        <taxon>Betaproteobacteria</taxon>
        <taxon>Burkholderiales</taxon>
        <taxon>Burkholderiaceae</taxon>
        <taxon>Pararobbsia</taxon>
    </lineage>
</organism>
<dbReference type="PANTHER" id="PTHR30024:SF47">
    <property type="entry name" value="TAURINE-BINDING PERIPLASMIC PROTEIN"/>
    <property type="match status" value="1"/>
</dbReference>
<dbReference type="AlphaFoldDB" id="A0A6S7B837"/>
<evidence type="ECO:0000313" key="6">
    <source>
        <dbReference type="EMBL" id="CAB3780576.1"/>
    </source>
</evidence>
<feature type="chain" id="PRO_5028892379" description="Solute-binding protein family 3/N-terminal domain-containing protein" evidence="4">
    <location>
        <begin position="33"/>
        <end position="354"/>
    </location>
</feature>
<dbReference type="InterPro" id="IPR001638">
    <property type="entry name" value="Solute-binding_3/MltF_N"/>
</dbReference>
<comment type="similarity">
    <text evidence="2">Belongs to the bacterial solute-binding protein SsuA/TauA family.</text>
</comment>
<sequence length="354" mass="38599">MLSSTKSMLGKVACTAFMACMIPAVLVTSVQAQTQAAAEPKPQGSAPALGEITVNIFPGGFNWPSYVAQDKGFFAQHGIQVDLQSTTGSVAQMTDLSKGRFDIAMTAIDNIVAYVEGEGEAPIGPQPDFVAVMGSDSSFLSLVAAPEIKSYEDLRGKTLSVDARTTGYAFVLYDMLARKGLTQNDYTIETAGGMVQRWNALQAHKQVATLFSAPFNILARNKGFNQIATATDVIGPYQGNVAATRRSWAKQNKPKLVAFIQAYVEAIDWLYDPKNHDEAIRILLKNVPQMSPELAATTYGELLDPNSGFFHKGRVSVPGIRTVLALRTRYAMPHKVLKDPMKYYDPTYYRAAVH</sequence>
<dbReference type="GO" id="GO:0042918">
    <property type="term" value="P:alkanesulfonate transmembrane transport"/>
    <property type="evidence" value="ECO:0007669"/>
    <property type="project" value="TreeGrafter"/>
</dbReference>
<dbReference type="Gene3D" id="3.40.190.10">
    <property type="entry name" value="Periplasmic binding protein-like II"/>
    <property type="match status" value="2"/>
</dbReference>
<name>A0A6S7B837_9BURK</name>
<proteinExistence type="inferred from homology"/>
<feature type="signal peptide" evidence="4">
    <location>
        <begin position="1"/>
        <end position="32"/>
    </location>
</feature>
<dbReference type="EMBL" id="CADIKM010000003">
    <property type="protein sequence ID" value="CAB3780576.1"/>
    <property type="molecule type" value="Genomic_DNA"/>
</dbReference>
<evidence type="ECO:0000256" key="3">
    <source>
        <dbReference type="ARBA" id="ARBA00022729"/>
    </source>
</evidence>
<keyword evidence="7" id="KW-1185">Reference proteome</keyword>
<dbReference type="GO" id="GO:0042597">
    <property type="term" value="C:periplasmic space"/>
    <property type="evidence" value="ECO:0007669"/>
    <property type="project" value="UniProtKB-SubCell"/>
</dbReference>
<dbReference type="SMART" id="SM00062">
    <property type="entry name" value="PBPb"/>
    <property type="match status" value="1"/>
</dbReference>
<keyword evidence="3 4" id="KW-0732">Signal</keyword>
<evidence type="ECO:0000256" key="4">
    <source>
        <dbReference type="SAM" id="SignalP"/>
    </source>
</evidence>
<dbReference type="Proteomes" id="UP000494115">
    <property type="component" value="Unassembled WGS sequence"/>
</dbReference>